<feature type="compositionally biased region" description="Polar residues" evidence="1">
    <location>
        <begin position="30"/>
        <end position="47"/>
    </location>
</feature>
<name>A0ABD3FNH5_9STRA</name>
<protein>
    <recommendedName>
        <fullName evidence="4">BZIP domain-containing protein</fullName>
    </recommendedName>
</protein>
<dbReference type="Proteomes" id="UP001632037">
    <property type="component" value="Unassembled WGS sequence"/>
</dbReference>
<organism evidence="2 3">
    <name type="scientific">Phytophthora oleae</name>
    <dbReference type="NCBI Taxonomy" id="2107226"/>
    <lineage>
        <taxon>Eukaryota</taxon>
        <taxon>Sar</taxon>
        <taxon>Stramenopiles</taxon>
        <taxon>Oomycota</taxon>
        <taxon>Peronosporomycetes</taxon>
        <taxon>Peronosporales</taxon>
        <taxon>Peronosporaceae</taxon>
        <taxon>Phytophthora</taxon>
    </lineage>
</organism>
<evidence type="ECO:0000313" key="2">
    <source>
        <dbReference type="EMBL" id="KAL3667301.1"/>
    </source>
</evidence>
<gene>
    <name evidence="2" type="ORF">V7S43_007531</name>
</gene>
<reference evidence="2 3" key="1">
    <citation type="submission" date="2024-09" db="EMBL/GenBank/DDBJ databases">
        <title>Genome sequencing and assembly of Phytophthora oleae, isolate VK10A, causative agent of rot of olive drupes.</title>
        <authorList>
            <person name="Conti Taguali S."/>
            <person name="Riolo M."/>
            <person name="La Spada F."/>
            <person name="Cacciola S.O."/>
            <person name="Dionisio G."/>
        </authorList>
    </citation>
    <scope>NUCLEOTIDE SEQUENCE [LARGE SCALE GENOMIC DNA]</scope>
    <source>
        <strain evidence="2 3">VK10A</strain>
    </source>
</reference>
<evidence type="ECO:0000256" key="1">
    <source>
        <dbReference type="SAM" id="MobiDB-lite"/>
    </source>
</evidence>
<accession>A0ABD3FNH5</accession>
<dbReference type="EMBL" id="JBIMZQ010000014">
    <property type="protein sequence ID" value="KAL3667301.1"/>
    <property type="molecule type" value="Genomic_DNA"/>
</dbReference>
<comment type="caution">
    <text evidence="2">The sequence shown here is derived from an EMBL/GenBank/DDBJ whole genome shotgun (WGS) entry which is preliminary data.</text>
</comment>
<proteinExistence type="predicted"/>
<evidence type="ECO:0000313" key="3">
    <source>
        <dbReference type="Proteomes" id="UP001632037"/>
    </source>
</evidence>
<evidence type="ECO:0008006" key="4">
    <source>
        <dbReference type="Google" id="ProtNLM"/>
    </source>
</evidence>
<dbReference type="AlphaFoldDB" id="A0ABD3FNH5"/>
<feature type="compositionally biased region" description="Basic and acidic residues" evidence="1">
    <location>
        <begin position="70"/>
        <end position="84"/>
    </location>
</feature>
<feature type="region of interest" description="Disordered" evidence="1">
    <location>
        <begin position="1"/>
        <end position="84"/>
    </location>
</feature>
<sequence length="432" mass="48321">MDHDMAAFTNALGGSSSWEDAIQAPPLDSSGESSGADQELSTFSSAAFQGWLQDETDPREAVAATRKRSKTEATDAKKKRKTTYDVRRKQKVELAGQVEKMQQQLDELKYRVLVQQGEAAKSNQNTAASNVVLQEFIQQQHMELANMQAMLAGHLQQNVNSLHPAQTIIRLEKDRVERHNVLVALKDKKLQEAKRFITARSQGLDPSAAYAQEEQNKSPGENFCQVIFENRAIHGGSARDVFEAFIDVAQNAEIIMSEMFGSISIRENNEADTRDISQMRLVTSTSQGTLVESNTVMFSEFVEAKDQNDESCGVVVADFVDSDELYPYKPEERVRRDATTVFMVRSFKKKRSGNKAKDIPTTSDGDELVVVGTRWSCTKIRRSKMNLSVDVLRELQETSVAFGDTMKKCIQQRLGKTGVFDPKKRTLGETSQ</sequence>
<keyword evidence="3" id="KW-1185">Reference proteome</keyword>